<feature type="region of interest" description="Disordered" evidence="8">
    <location>
        <begin position="1"/>
        <end position="23"/>
    </location>
</feature>
<dbReference type="PANTHER" id="PTHR38589:SF1">
    <property type="entry name" value="BLR0621 PROTEIN"/>
    <property type="match status" value="1"/>
</dbReference>
<evidence type="ECO:0000259" key="9">
    <source>
        <dbReference type="PROSITE" id="PS52029"/>
    </source>
</evidence>
<dbReference type="GO" id="GO:0009252">
    <property type="term" value="P:peptidoglycan biosynthetic process"/>
    <property type="evidence" value="ECO:0007669"/>
    <property type="project" value="UniProtKB-UniPathway"/>
</dbReference>
<evidence type="ECO:0000313" key="10">
    <source>
        <dbReference type="EMBL" id="MBB5222576.1"/>
    </source>
</evidence>
<evidence type="ECO:0000256" key="5">
    <source>
        <dbReference type="ARBA" id="ARBA00022984"/>
    </source>
</evidence>
<name>A0A840SRV9_9RHOB</name>
<dbReference type="SUPFAM" id="SSF141523">
    <property type="entry name" value="L,D-transpeptidase catalytic domain-like"/>
    <property type="match status" value="1"/>
</dbReference>
<evidence type="ECO:0000256" key="7">
    <source>
        <dbReference type="PROSITE-ProRule" id="PRU01373"/>
    </source>
</evidence>
<dbReference type="GO" id="GO:0008360">
    <property type="term" value="P:regulation of cell shape"/>
    <property type="evidence" value="ECO:0007669"/>
    <property type="project" value="UniProtKB-UniRule"/>
</dbReference>
<evidence type="ECO:0000256" key="3">
    <source>
        <dbReference type="ARBA" id="ARBA00022679"/>
    </source>
</evidence>
<keyword evidence="5 7" id="KW-0573">Peptidoglycan synthesis</keyword>
<feature type="active site" description="Proton donor/acceptor" evidence="7">
    <location>
        <position position="150"/>
    </location>
</feature>
<dbReference type="Pfam" id="PF03734">
    <property type="entry name" value="YkuD"/>
    <property type="match status" value="1"/>
</dbReference>
<keyword evidence="6 7" id="KW-0961">Cell wall biogenesis/degradation</keyword>
<keyword evidence="3" id="KW-0808">Transferase</keyword>
<organism evidence="10 11">
    <name type="scientific">Amaricoccus macauensis</name>
    <dbReference type="NCBI Taxonomy" id="57001"/>
    <lineage>
        <taxon>Bacteria</taxon>
        <taxon>Pseudomonadati</taxon>
        <taxon>Pseudomonadota</taxon>
        <taxon>Alphaproteobacteria</taxon>
        <taxon>Rhodobacterales</taxon>
        <taxon>Paracoccaceae</taxon>
        <taxon>Amaricoccus</taxon>
    </lineage>
</organism>
<keyword evidence="4 7" id="KW-0133">Cell shape</keyword>
<dbReference type="GO" id="GO:0004180">
    <property type="term" value="F:carboxypeptidase activity"/>
    <property type="evidence" value="ECO:0007669"/>
    <property type="project" value="UniProtKB-ARBA"/>
</dbReference>
<evidence type="ECO:0000256" key="4">
    <source>
        <dbReference type="ARBA" id="ARBA00022960"/>
    </source>
</evidence>
<sequence>MSPKPSTGHGRSRHGGSRHGGDDLRARAGDLVVTRWGAWFLNRRFPCAVGRGGVGEKRREGDSVTPVGRHRIEVVLHRPDRLAGTGRGIEPRDGWSDDPKDPAYNRMVRRPHRFSHEALRRADRQYDLLAVLDWNRDPPVPGLGSAIFLHVWRRPRYPTAGCIAFRRADLDFILSRMGPRARVVVRD</sequence>
<evidence type="ECO:0000256" key="6">
    <source>
        <dbReference type="ARBA" id="ARBA00023316"/>
    </source>
</evidence>
<comment type="caution">
    <text evidence="10">The sequence shown here is derived from an EMBL/GenBank/DDBJ whole genome shotgun (WGS) entry which is preliminary data.</text>
</comment>
<dbReference type="GO" id="GO:0016740">
    <property type="term" value="F:transferase activity"/>
    <property type="evidence" value="ECO:0007669"/>
    <property type="project" value="UniProtKB-KW"/>
</dbReference>
<dbReference type="GO" id="GO:0071555">
    <property type="term" value="P:cell wall organization"/>
    <property type="evidence" value="ECO:0007669"/>
    <property type="project" value="UniProtKB-UniRule"/>
</dbReference>
<keyword evidence="11" id="KW-1185">Reference proteome</keyword>
<dbReference type="InterPro" id="IPR038063">
    <property type="entry name" value="Transpep_catalytic_dom"/>
</dbReference>
<dbReference type="PANTHER" id="PTHR38589">
    <property type="entry name" value="BLR0621 PROTEIN"/>
    <property type="match status" value="1"/>
</dbReference>
<evidence type="ECO:0000256" key="2">
    <source>
        <dbReference type="ARBA" id="ARBA00005992"/>
    </source>
</evidence>
<feature type="domain" description="L,D-TPase catalytic" evidence="9">
    <location>
        <begin position="20"/>
        <end position="186"/>
    </location>
</feature>
<evidence type="ECO:0000256" key="8">
    <source>
        <dbReference type="SAM" id="MobiDB-lite"/>
    </source>
</evidence>
<gene>
    <name evidence="10" type="ORF">HNP73_002512</name>
</gene>
<dbReference type="CDD" id="cd16913">
    <property type="entry name" value="YkuD_like"/>
    <property type="match status" value="1"/>
</dbReference>
<evidence type="ECO:0000313" key="11">
    <source>
        <dbReference type="Proteomes" id="UP000549457"/>
    </source>
</evidence>
<comment type="pathway">
    <text evidence="1 7">Cell wall biogenesis; peptidoglycan biosynthesis.</text>
</comment>
<accession>A0A840SRV9</accession>
<dbReference type="EMBL" id="JACHFM010000002">
    <property type="protein sequence ID" value="MBB5222576.1"/>
    <property type="molecule type" value="Genomic_DNA"/>
</dbReference>
<proteinExistence type="inferred from homology"/>
<evidence type="ECO:0000256" key="1">
    <source>
        <dbReference type="ARBA" id="ARBA00004752"/>
    </source>
</evidence>
<dbReference type="Proteomes" id="UP000549457">
    <property type="component" value="Unassembled WGS sequence"/>
</dbReference>
<dbReference type="PROSITE" id="PS52029">
    <property type="entry name" value="LD_TPASE"/>
    <property type="match status" value="1"/>
</dbReference>
<dbReference type="AlphaFoldDB" id="A0A840SRV9"/>
<dbReference type="UniPathway" id="UPA00219"/>
<dbReference type="InterPro" id="IPR005490">
    <property type="entry name" value="LD_TPept_cat_dom"/>
</dbReference>
<reference evidence="10 11" key="1">
    <citation type="submission" date="2020-08" db="EMBL/GenBank/DDBJ databases">
        <title>Genomic Encyclopedia of Type Strains, Phase IV (KMG-IV): sequencing the most valuable type-strain genomes for metagenomic binning, comparative biology and taxonomic classification.</title>
        <authorList>
            <person name="Goeker M."/>
        </authorList>
    </citation>
    <scope>NUCLEOTIDE SEQUENCE [LARGE SCALE GENOMIC DNA]</scope>
    <source>
        <strain evidence="10 11">DSM 101730</strain>
    </source>
</reference>
<protein>
    <submittedName>
        <fullName evidence="10">L,D-peptidoglycan transpeptidase YkuD (ErfK/YbiS/YcfS/YnhG family)</fullName>
    </submittedName>
</protein>
<feature type="active site" description="Nucleophile" evidence="7">
    <location>
        <position position="162"/>
    </location>
</feature>
<comment type="similarity">
    <text evidence="2">Belongs to the YkuD family.</text>
</comment>